<comment type="caution">
    <text evidence="3">The sequence shown here is derived from an EMBL/GenBank/DDBJ whole genome shotgun (WGS) entry which is preliminary data.</text>
</comment>
<dbReference type="Gene3D" id="3.40.50.300">
    <property type="entry name" value="P-loop containing nucleotide triphosphate hydrolases"/>
    <property type="match status" value="2"/>
</dbReference>
<evidence type="ECO:0000313" key="3">
    <source>
        <dbReference type="EMBL" id="GAA5060863.1"/>
    </source>
</evidence>
<protein>
    <submittedName>
        <fullName evidence="3">DUF87 domain-containing protein</fullName>
    </submittedName>
</protein>
<proteinExistence type="predicted"/>
<feature type="domain" description="AAA+ ATPase" evidence="2">
    <location>
        <begin position="686"/>
        <end position="1031"/>
    </location>
</feature>
<gene>
    <name evidence="3" type="ORF">GCM10023318_42810</name>
</gene>
<dbReference type="RefSeq" id="WP_345497352.1">
    <property type="nucleotide sequence ID" value="NZ_BAABJM010000004.1"/>
</dbReference>
<dbReference type="PANTHER" id="PTHR30121:SF6">
    <property type="entry name" value="SLR6007 PROTEIN"/>
    <property type="match status" value="1"/>
</dbReference>
<dbReference type="InterPro" id="IPR051162">
    <property type="entry name" value="T4SS_component"/>
</dbReference>
<dbReference type="InterPro" id="IPR027417">
    <property type="entry name" value="P-loop_NTPase"/>
</dbReference>
<dbReference type="EMBL" id="BAABJM010000004">
    <property type="protein sequence ID" value="GAA5060863.1"/>
    <property type="molecule type" value="Genomic_DNA"/>
</dbReference>
<organism evidence="3 4">
    <name type="scientific">Nocardia callitridis</name>
    <dbReference type="NCBI Taxonomy" id="648753"/>
    <lineage>
        <taxon>Bacteria</taxon>
        <taxon>Bacillati</taxon>
        <taxon>Actinomycetota</taxon>
        <taxon>Actinomycetes</taxon>
        <taxon>Mycobacteriales</taxon>
        <taxon>Nocardiaceae</taxon>
        <taxon>Nocardia</taxon>
    </lineage>
</organism>
<dbReference type="SUPFAM" id="SSF52540">
    <property type="entry name" value="P-loop containing nucleoside triphosphate hydrolases"/>
    <property type="match status" value="2"/>
</dbReference>
<feature type="region of interest" description="Disordered" evidence="1">
    <location>
        <begin position="600"/>
        <end position="667"/>
    </location>
</feature>
<dbReference type="Proteomes" id="UP001500603">
    <property type="component" value="Unassembled WGS sequence"/>
</dbReference>
<dbReference type="SMART" id="SM00382">
    <property type="entry name" value="AAA"/>
    <property type="match status" value="2"/>
</dbReference>
<accession>A0ABP9KKL5</accession>
<feature type="domain" description="AAA+ ATPase" evidence="2">
    <location>
        <begin position="59"/>
        <end position="273"/>
    </location>
</feature>
<dbReference type="PANTHER" id="PTHR30121">
    <property type="entry name" value="UNCHARACTERIZED PROTEIN YJGR-RELATED"/>
    <property type="match status" value="1"/>
</dbReference>
<evidence type="ECO:0000256" key="1">
    <source>
        <dbReference type="SAM" id="MobiDB-lite"/>
    </source>
</evidence>
<keyword evidence="4" id="KW-1185">Reference proteome</keyword>
<name>A0ABP9KKL5_9NOCA</name>
<reference evidence="4" key="1">
    <citation type="journal article" date="2019" name="Int. J. Syst. Evol. Microbiol.">
        <title>The Global Catalogue of Microorganisms (GCM) 10K type strain sequencing project: providing services to taxonomists for standard genome sequencing and annotation.</title>
        <authorList>
            <consortium name="The Broad Institute Genomics Platform"/>
            <consortium name="The Broad Institute Genome Sequencing Center for Infectious Disease"/>
            <person name="Wu L."/>
            <person name="Ma J."/>
        </authorList>
    </citation>
    <scope>NUCLEOTIDE SEQUENCE [LARGE SCALE GENOMIC DNA]</scope>
    <source>
        <strain evidence="4">JCM 18298</strain>
    </source>
</reference>
<evidence type="ECO:0000259" key="2">
    <source>
        <dbReference type="SMART" id="SM00382"/>
    </source>
</evidence>
<dbReference type="Pfam" id="PF01935">
    <property type="entry name" value="DUF87"/>
    <property type="match status" value="1"/>
</dbReference>
<feature type="compositionally biased region" description="Basic and acidic residues" evidence="1">
    <location>
        <begin position="634"/>
        <end position="644"/>
    </location>
</feature>
<dbReference type="InterPro" id="IPR002789">
    <property type="entry name" value="HerA_central"/>
</dbReference>
<sequence>MSRIDEEQHYALTSIQFSSALAANQIWSPLGYHVDGLHPRATEAITRAVRGATNRPESTPVGLVLSGEHGVGKTHMLGWLRQHVEEAGGAFFMPKLIDGESFWAGAVHGIVNRLLGQDGGPLGRMLGKLAELTGSGPESRMRLRGTIEVSRHDLDEFLDRIQDLDVQVGMQCQDTLRALVLFQSKKFRETGHSFLMLDDGIDAESAQKWGFRDRDRAPQLVFNDLTRLFALVGPVVLAVDQIDTVIAQSGQSNNPDLLANRLADGLIRMREDTVRTIIVAACIPKSWELIATRAVNSTADRFTVLELSTEMPGAAVASAIIERHLGELFGEIGFTPPYPTWPVLPGAFDGAEVSAYTPRRLLQQVEGHVRRCLDSDVVAELERFGVVPESLSSVNQTVASVDLTAVDARFARLRADADVIGPLDPKQEDSQMSALLDAALHGFILERTEDRPKWQIDPASVINTALHARLRRTIVEATEDEEHWSFRAIAHPHPNAVLNRLKSATLEAGLQAGTSKRHLVVLRNTPFSPGRVTTTKLAEFEAANGLALPISDDDLRTFTALKAMFATPNSALIPWLVARRPASTSQLFSKIFDGIEDAHEETATSGAASTPVAPVADSTPEALGNDTEGARPVVDGRDDERAARATEGTAEPPSLPTDPAPDSEPSVFLGRYVETGREFRVPLLLLRKHTAVFAGSGSGKTVLLRRLVEEAALHGVSSILIDTNNDLARLGDRWPEPPAGWGRDDPTLAERYRRDTDVVVWTPRREAGRPLALNPLPDFSGVREDIDEFRTAIDASVAGLVARAGLTPRRLPTGKAVLTEAMRHFAERGGADLSAFIAMLSNLPEGVSTMNDAARSAASMAEELKAAMINDPIFGGAGHHLDPGMLLTPAVGKRARVSVISCIGLPTDEQRQTFVNQLQLALFAWIKRHPAGDRPLGGLLVLDEAQTFVPTRGTTASTESTLKLAAQARKYGLGLVYATQAPKALHNAVTGNSATQFFGLLNASVQIQAAKELARAKGGAVDDISRLRAGRFYGATEGMSFGKLVVPMCLSHHPASALTEDEVLLRARNGPR</sequence>
<dbReference type="InterPro" id="IPR003593">
    <property type="entry name" value="AAA+_ATPase"/>
</dbReference>
<evidence type="ECO:0000313" key="4">
    <source>
        <dbReference type="Proteomes" id="UP001500603"/>
    </source>
</evidence>